<dbReference type="InterPro" id="IPR005119">
    <property type="entry name" value="LysR_subst-bd"/>
</dbReference>
<dbReference type="SUPFAM" id="SSF53850">
    <property type="entry name" value="Periplasmic binding protein-like II"/>
    <property type="match status" value="1"/>
</dbReference>
<dbReference type="FunFam" id="1.10.10.10:FF:000001">
    <property type="entry name" value="LysR family transcriptional regulator"/>
    <property type="match status" value="1"/>
</dbReference>
<dbReference type="AlphaFoldDB" id="A0A2U1V1Y1"/>
<name>A0A2U1V1Y1_9PROT</name>
<comment type="caution">
    <text evidence="7">The sequence shown here is derived from an EMBL/GenBank/DDBJ whole genome shotgun (WGS) entry which is preliminary data.</text>
</comment>
<dbReference type="Gene3D" id="3.40.190.10">
    <property type="entry name" value="Periplasmic binding protein-like II"/>
    <property type="match status" value="2"/>
</dbReference>
<accession>A0A2U1V1Y1</accession>
<sequence>MHALGSCMARRTLPPLAALRGFDAAARHLSFTGAAAELGLTQGAVSRQVKALEEDLGQPLFRRLTRRIVLTPEGTAFHRTVEEALALLAEGAGRLRGGPPRRLTLSALPTIASAWLMPRLDGFARRHPGLEVRLLSSIEPVSLAGGEADLAIRVGRLPGQPQHRLAPRIELEMVRDWRGLEAMPFLPDVLVPVCRAEWLPNGPLEPAALAALPLIHVSTRRHAWPDWLRAQGVRLAPQRVQGGLSFSHFFMALEAARKGQGVALVPDILLPGNLPQEGLAVAGTARIASAGSYVLLRQDSRKGEGPLDALHGWLLAEAWRSLMDTHPGGGLGPPPGDIPGREGSEAQGNYAANGGAGRNFR</sequence>
<dbReference type="Pfam" id="PF03466">
    <property type="entry name" value="LysR_substrate"/>
    <property type="match status" value="1"/>
</dbReference>
<dbReference type="Proteomes" id="UP000245048">
    <property type="component" value="Unassembled WGS sequence"/>
</dbReference>
<dbReference type="PRINTS" id="PR00039">
    <property type="entry name" value="HTHLYSR"/>
</dbReference>
<dbReference type="GO" id="GO:0043565">
    <property type="term" value="F:sequence-specific DNA binding"/>
    <property type="evidence" value="ECO:0007669"/>
    <property type="project" value="TreeGrafter"/>
</dbReference>
<evidence type="ECO:0000256" key="3">
    <source>
        <dbReference type="ARBA" id="ARBA00023125"/>
    </source>
</evidence>
<dbReference type="PROSITE" id="PS50931">
    <property type="entry name" value="HTH_LYSR"/>
    <property type="match status" value="1"/>
</dbReference>
<keyword evidence="3" id="KW-0238">DNA-binding</keyword>
<dbReference type="InterPro" id="IPR036388">
    <property type="entry name" value="WH-like_DNA-bd_sf"/>
</dbReference>
<comment type="similarity">
    <text evidence="1">Belongs to the LysR transcriptional regulatory family.</text>
</comment>
<proteinExistence type="inferred from homology"/>
<dbReference type="OrthoDB" id="9794694at2"/>
<evidence type="ECO:0000259" key="6">
    <source>
        <dbReference type="PROSITE" id="PS50931"/>
    </source>
</evidence>
<dbReference type="InterPro" id="IPR036390">
    <property type="entry name" value="WH_DNA-bd_sf"/>
</dbReference>
<evidence type="ECO:0000256" key="5">
    <source>
        <dbReference type="SAM" id="MobiDB-lite"/>
    </source>
</evidence>
<keyword evidence="2" id="KW-0805">Transcription regulation</keyword>
<feature type="region of interest" description="Disordered" evidence="5">
    <location>
        <begin position="325"/>
        <end position="361"/>
    </location>
</feature>
<dbReference type="CDD" id="cd08432">
    <property type="entry name" value="PBP2_GcdR_TrpI_HvrB_AmpR_like"/>
    <property type="match status" value="1"/>
</dbReference>
<evidence type="ECO:0000313" key="7">
    <source>
        <dbReference type="EMBL" id="PWC27893.1"/>
    </source>
</evidence>
<dbReference type="PANTHER" id="PTHR30537:SF26">
    <property type="entry name" value="GLYCINE CLEAVAGE SYSTEM TRANSCRIPTIONAL ACTIVATOR"/>
    <property type="match status" value="1"/>
</dbReference>
<dbReference type="InterPro" id="IPR058163">
    <property type="entry name" value="LysR-type_TF_proteobact-type"/>
</dbReference>
<dbReference type="GO" id="GO:0003700">
    <property type="term" value="F:DNA-binding transcription factor activity"/>
    <property type="evidence" value="ECO:0007669"/>
    <property type="project" value="InterPro"/>
</dbReference>
<gene>
    <name evidence="7" type="ORF">CR165_14785</name>
</gene>
<dbReference type="PANTHER" id="PTHR30537">
    <property type="entry name" value="HTH-TYPE TRANSCRIPTIONAL REGULATOR"/>
    <property type="match status" value="1"/>
</dbReference>
<keyword evidence="4" id="KW-0804">Transcription</keyword>
<evidence type="ECO:0000256" key="2">
    <source>
        <dbReference type="ARBA" id="ARBA00023015"/>
    </source>
</evidence>
<organism evidence="7 8">
    <name type="scientific">Teichococcus aestuarii</name>
    <dbReference type="NCBI Taxonomy" id="568898"/>
    <lineage>
        <taxon>Bacteria</taxon>
        <taxon>Pseudomonadati</taxon>
        <taxon>Pseudomonadota</taxon>
        <taxon>Alphaproteobacteria</taxon>
        <taxon>Acetobacterales</taxon>
        <taxon>Roseomonadaceae</taxon>
        <taxon>Roseomonas</taxon>
    </lineage>
</organism>
<dbReference type="InterPro" id="IPR000847">
    <property type="entry name" value="LysR_HTH_N"/>
</dbReference>
<feature type="domain" description="HTH lysR-type" evidence="6">
    <location>
        <begin position="14"/>
        <end position="71"/>
    </location>
</feature>
<evidence type="ECO:0000313" key="8">
    <source>
        <dbReference type="Proteomes" id="UP000245048"/>
    </source>
</evidence>
<dbReference type="Gene3D" id="1.10.10.10">
    <property type="entry name" value="Winged helix-like DNA-binding domain superfamily/Winged helix DNA-binding domain"/>
    <property type="match status" value="1"/>
</dbReference>
<evidence type="ECO:0000256" key="4">
    <source>
        <dbReference type="ARBA" id="ARBA00023163"/>
    </source>
</evidence>
<dbReference type="GO" id="GO:0006351">
    <property type="term" value="P:DNA-templated transcription"/>
    <property type="evidence" value="ECO:0007669"/>
    <property type="project" value="TreeGrafter"/>
</dbReference>
<protein>
    <submittedName>
        <fullName evidence="7">LysR family transcriptional regulator</fullName>
    </submittedName>
</protein>
<dbReference type="SUPFAM" id="SSF46785">
    <property type="entry name" value="Winged helix' DNA-binding domain"/>
    <property type="match status" value="1"/>
</dbReference>
<keyword evidence="8" id="KW-1185">Reference proteome</keyword>
<reference evidence="8" key="1">
    <citation type="submission" date="2017-10" db="EMBL/GenBank/DDBJ databases">
        <authorList>
            <person name="Toshchakov S.V."/>
            <person name="Goeva M.A."/>
        </authorList>
    </citation>
    <scope>NUCLEOTIDE SEQUENCE [LARGE SCALE GENOMIC DNA]</scope>
    <source>
        <strain evidence="8">JR1/69-1-13</strain>
    </source>
</reference>
<dbReference type="EMBL" id="PDOA01000010">
    <property type="protein sequence ID" value="PWC27893.1"/>
    <property type="molecule type" value="Genomic_DNA"/>
</dbReference>
<dbReference type="Pfam" id="PF00126">
    <property type="entry name" value="HTH_1"/>
    <property type="match status" value="1"/>
</dbReference>
<evidence type="ECO:0000256" key="1">
    <source>
        <dbReference type="ARBA" id="ARBA00009437"/>
    </source>
</evidence>